<comment type="similarity">
    <text evidence="1 4">Belongs to the PstS family.</text>
</comment>
<dbReference type="PIRSF" id="PIRSF002756">
    <property type="entry name" value="PstS"/>
    <property type="match status" value="1"/>
</dbReference>
<protein>
    <recommendedName>
        <fullName evidence="4">Phosphate-binding protein</fullName>
    </recommendedName>
</protein>
<evidence type="ECO:0000256" key="3">
    <source>
        <dbReference type="ARBA" id="ARBA00022592"/>
    </source>
</evidence>
<proteinExistence type="inferred from homology"/>
<keyword evidence="3 4" id="KW-0592">Phosphate transport</keyword>
<evidence type="ECO:0000313" key="7">
    <source>
        <dbReference type="EMBL" id="QBD82768.1"/>
    </source>
</evidence>
<dbReference type="NCBIfam" id="TIGR00975">
    <property type="entry name" value="3a0107s03"/>
    <property type="match status" value="1"/>
</dbReference>
<dbReference type="RefSeq" id="WP_129893837.1">
    <property type="nucleotide sequence ID" value="NZ_CP035758.1"/>
</dbReference>
<dbReference type="SUPFAM" id="SSF53850">
    <property type="entry name" value="Periplasmic binding protein-like II"/>
    <property type="match status" value="1"/>
</dbReference>
<organism evidence="7 8">
    <name type="scientific">Ktedonosporobacter rubrisoli</name>
    <dbReference type="NCBI Taxonomy" id="2509675"/>
    <lineage>
        <taxon>Bacteria</taxon>
        <taxon>Bacillati</taxon>
        <taxon>Chloroflexota</taxon>
        <taxon>Ktedonobacteria</taxon>
        <taxon>Ktedonobacterales</taxon>
        <taxon>Ktedonosporobacteraceae</taxon>
        <taxon>Ktedonosporobacter</taxon>
    </lineage>
</organism>
<dbReference type="GO" id="GO:0042301">
    <property type="term" value="F:phosphate ion binding"/>
    <property type="evidence" value="ECO:0007669"/>
    <property type="project" value="InterPro"/>
</dbReference>
<dbReference type="InterPro" id="IPR050962">
    <property type="entry name" value="Phosphate-bind_PstS"/>
</dbReference>
<dbReference type="PANTHER" id="PTHR42996:SF1">
    <property type="entry name" value="PHOSPHATE-BINDING PROTEIN PSTS"/>
    <property type="match status" value="1"/>
</dbReference>
<dbReference type="Proteomes" id="UP000290365">
    <property type="component" value="Chromosome"/>
</dbReference>
<evidence type="ECO:0000256" key="2">
    <source>
        <dbReference type="ARBA" id="ARBA00022448"/>
    </source>
</evidence>
<dbReference type="InterPro" id="IPR024370">
    <property type="entry name" value="PBP_domain"/>
</dbReference>
<dbReference type="Pfam" id="PF12849">
    <property type="entry name" value="PBP_like_2"/>
    <property type="match status" value="1"/>
</dbReference>
<evidence type="ECO:0000259" key="6">
    <source>
        <dbReference type="Pfam" id="PF12849"/>
    </source>
</evidence>
<dbReference type="AlphaFoldDB" id="A0A4P6K3D6"/>
<sequence>MKNQPGGRRARTTTADRIHSRREHRSLLTGGSMNTASRVHRRTCWHHPSLFLLLPIVLLLTGCSGSTANTQTGCPTVTALRGAGSTFDAPLFNKLFSVYAGTPCGLSVDYYATGSGAGISQFLNQLVDFAATDAPLTDRQQGSLPNGTILHVPVTLGAVAISYHLTGVSSPLHLSGAVLASIYLGHVKSWDDPAIGHLNAGVVLPHRPIQVVHRSDGSGTTAIFTHYLAQISPTWKRTVGDGTSVAFPVGVGKQGNGGIADALSSTEGSIGYIELSYVTRLHLAAASIENQAGAYVAPSIAGAQAAAAGVETIPADLRFYVVNARGAQAYPIAGYSWVLVYRTPGDGEKGKALAQLLWRMIHDGQTYAEPLGYAPLPASIVTKGEGQIRSMRCGSSAMACFTR</sequence>
<accession>A0A4P6K3D6</accession>
<feature type="domain" description="PBP" evidence="6">
    <location>
        <begin position="70"/>
        <end position="353"/>
    </location>
</feature>
<dbReference type="GO" id="GO:0035435">
    <property type="term" value="P:phosphate ion transmembrane transport"/>
    <property type="evidence" value="ECO:0007669"/>
    <property type="project" value="InterPro"/>
</dbReference>
<evidence type="ECO:0000313" key="8">
    <source>
        <dbReference type="Proteomes" id="UP000290365"/>
    </source>
</evidence>
<evidence type="ECO:0000256" key="5">
    <source>
        <dbReference type="SAM" id="MobiDB-lite"/>
    </source>
</evidence>
<dbReference type="PANTHER" id="PTHR42996">
    <property type="entry name" value="PHOSPHATE-BINDING PROTEIN PSTS"/>
    <property type="match status" value="1"/>
</dbReference>
<name>A0A4P6K3D6_KTERU</name>
<keyword evidence="2 4" id="KW-0813">Transport</keyword>
<keyword evidence="8" id="KW-1185">Reference proteome</keyword>
<dbReference type="GO" id="GO:0043190">
    <property type="term" value="C:ATP-binding cassette (ABC) transporter complex"/>
    <property type="evidence" value="ECO:0007669"/>
    <property type="project" value="InterPro"/>
</dbReference>
<dbReference type="OrthoDB" id="9790048at2"/>
<dbReference type="EMBL" id="CP035758">
    <property type="protein sequence ID" value="QBD82768.1"/>
    <property type="molecule type" value="Genomic_DNA"/>
</dbReference>
<reference evidence="7 8" key="1">
    <citation type="submission" date="2019-01" db="EMBL/GenBank/DDBJ databases">
        <title>Ktedonosporobacter rubrisoli SCAWS-G2.</title>
        <authorList>
            <person name="Huang Y."/>
            <person name="Yan B."/>
        </authorList>
    </citation>
    <scope>NUCLEOTIDE SEQUENCE [LARGE SCALE GENOMIC DNA]</scope>
    <source>
        <strain evidence="7 8">SCAWS-G2</strain>
    </source>
</reference>
<dbReference type="CDD" id="cd13565">
    <property type="entry name" value="PBP2_PstS"/>
    <property type="match status" value="1"/>
</dbReference>
<evidence type="ECO:0000256" key="4">
    <source>
        <dbReference type="PIRNR" id="PIRNR002756"/>
    </source>
</evidence>
<evidence type="ECO:0000256" key="1">
    <source>
        <dbReference type="ARBA" id="ARBA00008725"/>
    </source>
</evidence>
<feature type="region of interest" description="Disordered" evidence="5">
    <location>
        <begin position="1"/>
        <end position="32"/>
    </location>
</feature>
<dbReference type="Gene3D" id="3.40.190.10">
    <property type="entry name" value="Periplasmic binding protein-like II"/>
    <property type="match status" value="2"/>
</dbReference>
<dbReference type="InterPro" id="IPR005673">
    <property type="entry name" value="ABC_phos-bd_PstS"/>
</dbReference>
<dbReference type="KEGG" id="kbs:EPA93_45120"/>
<gene>
    <name evidence="7" type="primary">pstS</name>
    <name evidence="7" type="ORF">EPA93_45120</name>
</gene>